<sequence>MTLATGAQHTVQTSRSLVLGHELSTRNLTDGISENYFAFTRTGLILPIVAGTLSFVSSSAIIVTIFRSKQNTQYHRIMLVMSIFDAISSLFIALTTLPMPSEVNEGGWYHFQGVALGSTVTCELQAFLIFLGLGMCCICNMFLNIYFFASIRYDVNEKKFRIFAEPTFLLFTSFAWVIPIHFLRVGMLNPSPFEPFCFYSTYPYDCQMPGGPDCIRGDKDARLTHDKFYLLYFLIFISSLITVLVMTMIGILWTVFFEKVETDEASCDIREGGRTNNETIQDSQNEPCTRTSQGLEEHQTQIVGGESIQKVSKYSQKEKKAMAIQALMYILTCLLVWGSSVLSFFQTMGFGAIYVFFMPLQGFFNFLIFSGVKVYVATAVTKECSSIAHALRTLFFSPHLLNDRSIIGNMDLVREHGTRENNEVEISINLSQLFHNGNINVEDGDSVENEVIYSRVVEDPFHCNIAGGEDLLSAGSPTSVFPASSRNGEDFSYMSKSRDKSTSIGAVSSSASTIKR</sequence>
<gene>
    <name evidence="7" type="ORF">CTEN210_14118</name>
</gene>
<comment type="caution">
    <text evidence="7">The sequence shown here is derived from an EMBL/GenBank/DDBJ whole genome shotgun (WGS) entry which is preliminary data.</text>
</comment>
<keyword evidence="4 6" id="KW-0472">Membrane</keyword>
<feature type="transmembrane region" description="Helical" evidence="6">
    <location>
        <begin position="44"/>
        <end position="66"/>
    </location>
</feature>
<dbReference type="PANTHER" id="PTHR23112:SF0">
    <property type="entry name" value="TRANSMEMBRANE PROTEIN 116"/>
    <property type="match status" value="1"/>
</dbReference>
<feature type="compositionally biased region" description="Low complexity" evidence="5">
    <location>
        <begin position="502"/>
        <end position="516"/>
    </location>
</feature>
<evidence type="ECO:0000256" key="4">
    <source>
        <dbReference type="ARBA" id="ARBA00023136"/>
    </source>
</evidence>
<dbReference type="SUPFAM" id="SSF81321">
    <property type="entry name" value="Family A G protein-coupled receptor-like"/>
    <property type="match status" value="1"/>
</dbReference>
<feature type="region of interest" description="Disordered" evidence="5">
    <location>
        <begin position="271"/>
        <end position="291"/>
    </location>
</feature>
<keyword evidence="3 6" id="KW-1133">Transmembrane helix</keyword>
<organism evidence="7 8">
    <name type="scientific">Chaetoceros tenuissimus</name>
    <dbReference type="NCBI Taxonomy" id="426638"/>
    <lineage>
        <taxon>Eukaryota</taxon>
        <taxon>Sar</taxon>
        <taxon>Stramenopiles</taxon>
        <taxon>Ochrophyta</taxon>
        <taxon>Bacillariophyta</taxon>
        <taxon>Coscinodiscophyceae</taxon>
        <taxon>Chaetocerotophycidae</taxon>
        <taxon>Chaetocerotales</taxon>
        <taxon>Chaetocerotaceae</taxon>
        <taxon>Chaetoceros</taxon>
    </lineage>
</organism>
<feature type="transmembrane region" description="Helical" evidence="6">
    <location>
        <begin position="229"/>
        <end position="256"/>
    </location>
</feature>
<evidence type="ECO:0000256" key="1">
    <source>
        <dbReference type="ARBA" id="ARBA00004141"/>
    </source>
</evidence>
<comment type="subcellular location">
    <subcellularLocation>
        <location evidence="1">Membrane</location>
        <topology evidence="1">Multi-pass membrane protein</topology>
    </subcellularLocation>
</comment>
<feature type="compositionally biased region" description="Polar residues" evidence="5">
    <location>
        <begin position="477"/>
        <end position="486"/>
    </location>
</feature>
<evidence type="ECO:0000256" key="6">
    <source>
        <dbReference type="SAM" id="Phobius"/>
    </source>
</evidence>
<accession>A0AAD3D4A9</accession>
<dbReference type="Proteomes" id="UP001054902">
    <property type="component" value="Unassembled WGS sequence"/>
</dbReference>
<dbReference type="GO" id="GO:0005886">
    <property type="term" value="C:plasma membrane"/>
    <property type="evidence" value="ECO:0007669"/>
    <property type="project" value="TreeGrafter"/>
</dbReference>
<evidence type="ECO:0000313" key="7">
    <source>
        <dbReference type="EMBL" id="GFH57642.1"/>
    </source>
</evidence>
<feature type="transmembrane region" description="Helical" evidence="6">
    <location>
        <begin position="160"/>
        <end position="182"/>
    </location>
</feature>
<feature type="transmembrane region" description="Helical" evidence="6">
    <location>
        <begin position="126"/>
        <end position="148"/>
    </location>
</feature>
<name>A0AAD3D4A9_9STRA</name>
<dbReference type="EMBL" id="BLLK01000058">
    <property type="protein sequence ID" value="GFH57642.1"/>
    <property type="molecule type" value="Genomic_DNA"/>
</dbReference>
<dbReference type="AlphaFoldDB" id="A0AAD3D4A9"/>
<evidence type="ECO:0008006" key="9">
    <source>
        <dbReference type="Google" id="ProtNLM"/>
    </source>
</evidence>
<feature type="compositionally biased region" description="Polar residues" evidence="5">
    <location>
        <begin position="274"/>
        <end position="291"/>
    </location>
</feature>
<feature type="transmembrane region" description="Helical" evidence="6">
    <location>
        <begin position="351"/>
        <end position="372"/>
    </location>
</feature>
<dbReference type="GO" id="GO:0007189">
    <property type="term" value="P:adenylate cyclase-activating G protein-coupled receptor signaling pathway"/>
    <property type="evidence" value="ECO:0007669"/>
    <property type="project" value="TreeGrafter"/>
</dbReference>
<keyword evidence="8" id="KW-1185">Reference proteome</keyword>
<keyword evidence="2 6" id="KW-0812">Transmembrane</keyword>
<evidence type="ECO:0000256" key="2">
    <source>
        <dbReference type="ARBA" id="ARBA00022692"/>
    </source>
</evidence>
<feature type="transmembrane region" description="Helical" evidence="6">
    <location>
        <begin position="326"/>
        <end position="345"/>
    </location>
</feature>
<proteinExistence type="predicted"/>
<evidence type="ECO:0000256" key="5">
    <source>
        <dbReference type="SAM" id="MobiDB-lite"/>
    </source>
</evidence>
<reference evidence="7 8" key="1">
    <citation type="journal article" date="2021" name="Sci. Rep.">
        <title>The genome of the diatom Chaetoceros tenuissimus carries an ancient integrated fragment of an extant virus.</title>
        <authorList>
            <person name="Hongo Y."/>
            <person name="Kimura K."/>
            <person name="Takaki Y."/>
            <person name="Yoshida Y."/>
            <person name="Baba S."/>
            <person name="Kobayashi G."/>
            <person name="Nagasaki K."/>
            <person name="Hano T."/>
            <person name="Tomaru Y."/>
        </authorList>
    </citation>
    <scope>NUCLEOTIDE SEQUENCE [LARGE SCALE GENOMIC DNA]</scope>
    <source>
        <strain evidence="7 8">NIES-3715</strain>
    </source>
</reference>
<dbReference type="GO" id="GO:0004930">
    <property type="term" value="F:G protein-coupled receptor activity"/>
    <property type="evidence" value="ECO:0007669"/>
    <property type="project" value="TreeGrafter"/>
</dbReference>
<evidence type="ECO:0000313" key="8">
    <source>
        <dbReference type="Proteomes" id="UP001054902"/>
    </source>
</evidence>
<feature type="region of interest" description="Disordered" evidence="5">
    <location>
        <begin position="477"/>
        <end position="516"/>
    </location>
</feature>
<protein>
    <recommendedName>
        <fullName evidence="9">G-protein coupled receptors family 1 profile domain-containing protein</fullName>
    </recommendedName>
</protein>
<dbReference type="PANTHER" id="PTHR23112">
    <property type="entry name" value="G PROTEIN-COUPLED RECEPTOR 157-RELATED"/>
    <property type="match status" value="1"/>
</dbReference>
<evidence type="ECO:0000256" key="3">
    <source>
        <dbReference type="ARBA" id="ARBA00022989"/>
    </source>
</evidence>
<feature type="transmembrane region" description="Helical" evidence="6">
    <location>
        <begin position="78"/>
        <end position="99"/>
    </location>
</feature>